<comment type="subcellular location">
    <subcellularLocation>
        <location evidence="1">Cell envelope</location>
    </subcellularLocation>
</comment>
<dbReference type="GO" id="GO:1904680">
    <property type="term" value="F:peptide transmembrane transporter activity"/>
    <property type="evidence" value="ECO:0007669"/>
    <property type="project" value="TreeGrafter"/>
</dbReference>
<keyword evidence="5" id="KW-0571">Peptide transport</keyword>
<evidence type="ECO:0000256" key="5">
    <source>
        <dbReference type="ARBA" id="ARBA00022856"/>
    </source>
</evidence>
<dbReference type="SUPFAM" id="SSF53850">
    <property type="entry name" value="Periplasmic binding protein-like II"/>
    <property type="match status" value="1"/>
</dbReference>
<evidence type="ECO:0000256" key="4">
    <source>
        <dbReference type="ARBA" id="ARBA00022729"/>
    </source>
</evidence>
<dbReference type="Proteomes" id="UP000197781">
    <property type="component" value="Chromosome"/>
</dbReference>
<dbReference type="Gene3D" id="3.90.76.10">
    <property type="entry name" value="Dipeptide-binding Protein, Domain 1"/>
    <property type="match status" value="1"/>
</dbReference>
<comment type="similarity">
    <text evidence="2">Belongs to the bacterial solute-binding protein 5 family.</text>
</comment>
<accession>A0A220MKC5</accession>
<evidence type="ECO:0000256" key="1">
    <source>
        <dbReference type="ARBA" id="ARBA00004196"/>
    </source>
</evidence>
<protein>
    <submittedName>
        <fullName evidence="8">ABC transporter substrate-binding protein</fullName>
    </submittedName>
</protein>
<organism evidence="8 9">
    <name type="scientific">Brevibacillus formosus</name>
    <dbReference type="NCBI Taxonomy" id="54913"/>
    <lineage>
        <taxon>Bacteria</taxon>
        <taxon>Bacillati</taxon>
        <taxon>Bacillota</taxon>
        <taxon>Bacilli</taxon>
        <taxon>Bacillales</taxon>
        <taxon>Paenibacillaceae</taxon>
        <taxon>Brevibacillus</taxon>
    </lineage>
</organism>
<dbReference type="PANTHER" id="PTHR30290">
    <property type="entry name" value="PERIPLASMIC BINDING COMPONENT OF ABC TRANSPORTER"/>
    <property type="match status" value="1"/>
</dbReference>
<dbReference type="RefSeq" id="WP_088909083.1">
    <property type="nucleotide sequence ID" value="NZ_CP018145.1"/>
</dbReference>
<name>A0A220MKC5_9BACL</name>
<evidence type="ECO:0000313" key="8">
    <source>
        <dbReference type="EMBL" id="ASJ55413.1"/>
    </source>
</evidence>
<proteinExistence type="inferred from homology"/>
<dbReference type="GO" id="GO:0030288">
    <property type="term" value="C:outer membrane-bounded periplasmic space"/>
    <property type="evidence" value="ECO:0007669"/>
    <property type="project" value="UniProtKB-ARBA"/>
</dbReference>
<dbReference type="PROSITE" id="PS51257">
    <property type="entry name" value="PROKAR_LIPOPROTEIN"/>
    <property type="match status" value="1"/>
</dbReference>
<dbReference type="GO" id="GO:0043190">
    <property type="term" value="C:ATP-binding cassette (ABC) transporter complex"/>
    <property type="evidence" value="ECO:0007669"/>
    <property type="project" value="InterPro"/>
</dbReference>
<evidence type="ECO:0000256" key="3">
    <source>
        <dbReference type="ARBA" id="ARBA00022448"/>
    </source>
</evidence>
<dbReference type="InterPro" id="IPR000914">
    <property type="entry name" value="SBP_5_dom"/>
</dbReference>
<dbReference type="FunFam" id="3.10.105.10:FF:000001">
    <property type="entry name" value="Oligopeptide ABC transporter, oligopeptide-binding protein"/>
    <property type="match status" value="1"/>
</dbReference>
<dbReference type="InterPro" id="IPR039424">
    <property type="entry name" value="SBP_5"/>
</dbReference>
<evidence type="ECO:0000256" key="2">
    <source>
        <dbReference type="ARBA" id="ARBA00005695"/>
    </source>
</evidence>
<dbReference type="KEGG" id="bfm:BP422_18790"/>
<dbReference type="Gene3D" id="3.40.190.10">
    <property type="entry name" value="Periplasmic binding protein-like II"/>
    <property type="match status" value="1"/>
</dbReference>
<dbReference type="InterPro" id="IPR030678">
    <property type="entry name" value="Peptide/Ni-bd"/>
</dbReference>
<dbReference type="CDD" id="cd08504">
    <property type="entry name" value="PBP2_OppA"/>
    <property type="match status" value="1"/>
</dbReference>
<evidence type="ECO:0000256" key="6">
    <source>
        <dbReference type="SAM" id="SignalP"/>
    </source>
</evidence>
<feature type="signal peptide" evidence="6">
    <location>
        <begin position="1"/>
        <end position="19"/>
    </location>
</feature>
<keyword evidence="3" id="KW-0813">Transport</keyword>
<dbReference type="Gene3D" id="3.10.105.10">
    <property type="entry name" value="Dipeptide-binding Protein, Domain 3"/>
    <property type="match status" value="1"/>
</dbReference>
<keyword evidence="4 6" id="KW-0732">Signal</keyword>
<evidence type="ECO:0000313" key="9">
    <source>
        <dbReference type="Proteomes" id="UP000197781"/>
    </source>
</evidence>
<dbReference type="PIRSF" id="PIRSF002741">
    <property type="entry name" value="MppA"/>
    <property type="match status" value="1"/>
</dbReference>
<evidence type="ECO:0000259" key="7">
    <source>
        <dbReference type="Pfam" id="PF00496"/>
    </source>
</evidence>
<sequence length="547" mass="61615">MKRPVVMTSLFVLLTGLFAGCSSGNTPTQTAPDNQQQLAQAQQVTVQTAAEQTLRMNAAEPETLDSGMSNDVISGAFIRSLYDGLVRLDKDGKPANSVASNIQVSGDKKVYTFTLRDSKWSNGDPVTAKDFAFGWMRVLNPKTASGSAYKYYPIKNARAFYEGKAKAEDVGIKVVDDKKLQVTLENPTPYFLTLATFYYPVNQKVVEANPDWAKKPESIVTNGPFKLVNWEHKNKIELAKNEHYWDKDVVKFNEIEFSMIEDTNTELELFNSGELDWAGGPISGLPADAIGPLRDEGKLQTMQRATNYYLLFQTEKPPFTNRKIRKAFAYAINRSDIAENIGQAGQTPLMGFVPLSASLKPEGYFKDNDVETAKQLLAEGMKEMGITKLPEITYLYNTSDLNKKIAEALQAQWKQALGVDVKLTNKELKVMFDDQEQGKYMISRTGWTGDYNDSVNFLELMMEKYSSNNSTFWFSEKYVELVKKAYAEPDEAKRNQYLVEAESILMEEMPVTGVYSSVNSWVQNEKVKGITVDPLGYIDFKWGYKEQ</sequence>
<feature type="chain" id="PRO_5039719874" evidence="6">
    <location>
        <begin position="20"/>
        <end position="547"/>
    </location>
</feature>
<dbReference type="PANTHER" id="PTHR30290:SF79">
    <property type="entry name" value="DIPEPTIDE-BINDING PROTEIN DPPE"/>
    <property type="match status" value="1"/>
</dbReference>
<dbReference type="EMBL" id="CP018145">
    <property type="protein sequence ID" value="ASJ55413.1"/>
    <property type="molecule type" value="Genomic_DNA"/>
</dbReference>
<feature type="domain" description="Solute-binding protein family 5" evidence="7">
    <location>
        <begin position="95"/>
        <end position="467"/>
    </location>
</feature>
<dbReference type="GO" id="GO:0015833">
    <property type="term" value="P:peptide transport"/>
    <property type="evidence" value="ECO:0007669"/>
    <property type="project" value="UniProtKB-KW"/>
</dbReference>
<dbReference type="FunFam" id="3.90.76.10:FF:000001">
    <property type="entry name" value="Oligopeptide ABC transporter substrate-binding protein"/>
    <property type="match status" value="1"/>
</dbReference>
<dbReference type="AlphaFoldDB" id="A0A220MKC5"/>
<gene>
    <name evidence="8" type="ORF">BP422_18790</name>
</gene>
<reference evidence="8 9" key="1">
    <citation type="submission" date="2016-11" db="EMBL/GenBank/DDBJ databases">
        <authorList>
            <person name="Jaros S."/>
            <person name="Januszkiewicz K."/>
            <person name="Wedrychowicz H."/>
        </authorList>
    </citation>
    <scope>NUCLEOTIDE SEQUENCE [LARGE SCALE GENOMIC DNA]</scope>
    <source>
        <strain evidence="8 9">NF2</strain>
    </source>
</reference>
<keyword evidence="5" id="KW-0653">Protein transport</keyword>
<dbReference type="Pfam" id="PF00496">
    <property type="entry name" value="SBP_bac_5"/>
    <property type="match status" value="1"/>
</dbReference>